<dbReference type="InterPro" id="IPR057090">
    <property type="entry name" value="HTH_KIF26A_B_1st"/>
</dbReference>
<evidence type="ECO:0000313" key="3">
    <source>
        <dbReference type="EMBL" id="PVD25521.1"/>
    </source>
</evidence>
<keyword evidence="4" id="KW-1185">Reference proteome</keyword>
<accession>A0A2T7NWH6</accession>
<evidence type="ECO:0000313" key="4">
    <source>
        <dbReference type="Proteomes" id="UP000245119"/>
    </source>
</evidence>
<dbReference type="STRING" id="400727.A0A2T7NWH6"/>
<protein>
    <recommendedName>
        <fullName evidence="2">Kinesin-like protein KIF26A/B helical domain-containing protein</fullName>
    </recommendedName>
</protein>
<proteinExistence type="predicted"/>
<feature type="compositionally biased region" description="Low complexity" evidence="1">
    <location>
        <begin position="168"/>
        <end position="203"/>
    </location>
</feature>
<dbReference type="Proteomes" id="UP000245119">
    <property type="component" value="Linkage Group LG8"/>
</dbReference>
<dbReference type="EMBL" id="PZQS01000008">
    <property type="protein sequence ID" value="PVD25521.1"/>
    <property type="molecule type" value="Genomic_DNA"/>
</dbReference>
<feature type="domain" description="Kinesin-like protein KIF26A/B helical" evidence="2">
    <location>
        <begin position="496"/>
        <end position="544"/>
    </location>
</feature>
<sequence length="584" mass="61893">MKQAGERPRGSRTAIPQYLRSCQAPLHQHQQHPLEGRVPGVGASSDGRYPAKLSARQERTLVSPYATGLCSPGSPTLPSSPPVARHLPSPPVGRHSSSPAQRDDDHAPSKGQHSMMSPDRERHQSPLCTQHHQHHPQPQHHAYIVSYACVTPTHNGYDGGAGGRGGDTSSSHVHNSSSASFASSVSSTTASTSTTTTTTTATSLPSPMSLQDYPIRGTISPLSSQVGVPARRQGGGGGRDGDGPEEISFVFGRPDTPDAAVVGRCMSPPLSCGGGGSKRPLSPGSRDLLPIRRTLSASASTSLVVEREVMSPPPVSSSSSLWSWGEGQMLQGGVCCEHCNACLIDFKRQALRLMFPDTGNGPCLAQCSFPDSQQQQRPFPTTTGSSLAPRLSATRAAGLDGCQPPGPGYCAQTGMFCPRMANCRSISKQGSGGEIFIKQGSDMRSSEHTHQITGVALSCSLPPGAWFCIYHVRARAGLNAVQHRIPQQRCRLSSVVVVVCTQQLVVPGHVRQRLTNGQCQVCETQVRQLKQEAVTMLRSIQLAQTAHSARAANIPALVGSCNLDLQHRLSGTLVCHALDSVPCQ</sequence>
<organism evidence="3 4">
    <name type="scientific">Pomacea canaliculata</name>
    <name type="common">Golden apple snail</name>
    <dbReference type="NCBI Taxonomy" id="400727"/>
    <lineage>
        <taxon>Eukaryota</taxon>
        <taxon>Metazoa</taxon>
        <taxon>Spiralia</taxon>
        <taxon>Lophotrochozoa</taxon>
        <taxon>Mollusca</taxon>
        <taxon>Gastropoda</taxon>
        <taxon>Caenogastropoda</taxon>
        <taxon>Architaenioglossa</taxon>
        <taxon>Ampullarioidea</taxon>
        <taxon>Ampullariidae</taxon>
        <taxon>Pomacea</taxon>
    </lineage>
</organism>
<gene>
    <name evidence="3" type="ORF">C0Q70_13177</name>
</gene>
<dbReference type="Pfam" id="PF23081">
    <property type="entry name" value="HTH_KIF26A_B_1st"/>
    <property type="match status" value="1"/>
</dbReference>
<feature type="region of interest" description="Disordered" evidence="1">
    <location>
        <begin position="1"/>
        <end position="139"/>
    </location>
</feature>
<reference evidence="3 4" key="1">
    <citation type="submission" date="2018-04" db="EMBL/GenBank/DDBJ databases">
        <title>The genome of golden apple snail Pomacea canaliculata provides insight into stress tolerance and invasive adaptation.</title>
        <authorList>
            <person name="Liu C."/>
            <person name="Liu B."/>
            <person name="Ren Y."/>
            <person name="Zhang Y."/>
            <person name="Wang H."/>
            <person name="Li S."/>
            <person name="Jiang F."/>
            <person name="Yin L."/>
            <person name="Zhang G."/>
            <person name="Qian W."/>
            <person name="Fan W."/>
        </authorList>
    </citation>
    <scope>NUCLEOTIDE SEQUENCE [LARGE SCALE GENOMIC DNA]</scope>
    <source>
        <strain evidence="3">SZHN2017</strain>
        <tissue evidence="3">Muscle</tissue>
    </source>
</reference>
<comment type="caution">
    <text evidence="3">The sequence shown here is derived from an EMBL/GenBank/DDBJ whole genome shotgun (WGS) entry which is preliminary data.</text>
</comment>
<feature type="region of interest" description="Disordered" evidence="1">
    <location>
        <begin position="160"/>
        <end position="250"/>
    </location>
</feature>
<evidence type="ECO:0000259" key="2">
    <source>
        <dbReference type="Pfam" id="PF23081"/>
    </source>
</evidence>
<name>A0A2T7NWH6_POMCA</name>
<dbReference type="OrthoDB" id="8862460at2759"/>
<evidence type="ECO:0000256" key="1">
    <source>
        <dbReference type="SAM" id="MobiDB-lite"/>
    </source>
</evidence>
<dbReference type="AlphaFoldDB" id="A0A2T7NWH6"/>